<accession>A0A178MKI5</accession>
<evidence type="ECO:0000313" key="3">
    <source>
        <dbReference type="EMBL" id="OAN49241.1"/>
    </source>
</evidence>
<proteinExistence type="predicted"/>
<dbReference type="InterPro" id="IPR036291">
    <property type="entry name" value="NAD(P)-bd_dom_sf"/>
</dbReference>
<dbReference type="Pfam" id="PF22725">
    <property type="entry name" value="GFO_IDH_MocA_C3"/>
    <property type="match status" value="1"/>
</dbReference>
<dbReference type="EMBL" id="LWQT01000066">
    <property type="protein sequence ID" value="OAN49241.1"/>
    <property type="molecule type" value="Genomic_DNA"/>
</dbReference>
<gene>
    <name evidence="3" type="ORF">A6A04_03760</name>
</gene>
<dbReference type="RefSeq" id="WP_068493684.1">
    <property type="nucleotide sequence ID" value="NZ_LWQT01000066.1"/>
</dbReference>
<keyword evidence="4" id="KW-1185">Reference proteome</keyword>
<protein>
    <submittedName>
        <fullName evidence="3">Dehydrogenase</fullName>
    </submittedName>
</protein>
<evidence type="ECO:0000259" key="1">
    <source>
        <dbReference type="Pfam" id="PF01408"/>
    </source>
</evidence>
<dbReference type="PANTHER" id="PTHR43249:SF1">
    <property type="entry name" value="D-GLUCOSIDE 3-DEHYDROGENASE"/>
    <property type="match status" value="1"/>
</dbReference>
<reference evidence="3 4" key="1">
    <citation type="submission" date="2016-04" db="EMBL/GenBank/DDBJ databases">
        <title>Draft genome sequence of freshwater magnetotactic bacteria Magnetospirillum marisnigri SP-1 and Magnetospirillum moscoviense BB-1.</title>
        <authorList>
            <person name="Koziaeva V."/>
            <person name="Dziuba M.V."/>
            <person name="Ivanov T.M."/>
            <person name="Kuznetsov B."/>
            <person name="Grouzdev D.S."/>
        </authorList>
    </citation>
    <scope>NUCLEOTIDE SEQUENCE [LARGE SCALE GENOMIC DNA]</scope>
    <source>
        <strain evidence="3 4">SP-1</strain>
    </source>
</reference>
<dbReference type="InterPro" id="IPR000683">
    <property type="entry name" value="Gfo/Idh/MocA-like_OxRdtase_N"/>
</dbReference>
<dbReference type="InterPro" id="IPR055170">
    <property type="entry name" value="GFO_IDH_MocA-like_dom"/>
</dbReference>
<sequence>MTTNTVKVALVGCGRIAGHHARSITATDGVDLAAVCDLDAVKAEAYSSEFGVPAYTDYRRMLSDHPDIQVVAVITPSGMHFEHGMEMMERWGKHIVLEKPTMMRPEQLTKAWASADRLGLSIFPVFQNRHNKAVARVRQALADGELGEIRIMSVRVRWCRPQRYYDLAPWRGTFSHDGGALTNQGIHHVDLLRHLGGEVDKVSATMRTLGATIEVEDTVVATLSYSTKAVGVLEVTTAARPDDFEASISIVGEKGLAQIGGIAVNELQVFTPDPSACAVHSEDFKGIEGHGAVYGYGHAQMYRDIAATFHQGKPYPVDREDCMATIRLLHAFYRSDEAGGGWVAVNSPEQSTLLGRPDEAISNLYRTPEHA</sequence>
<dbReference type="OrthoDB" id="9781031at2"/>
<feature type="domain" description="Gfo/Idh/MocA-like oxidoreductase N-terminal" evidence="1">
    <location>
        <begin position="6"/>
        <end position="121"/>
    </location>
</feature>
<dbReference type="GO" id="GO:0000166">
    <property type="term" value="F:nucleotide binding"/>
    <property type="evidence" value="ECO:0007669"/>
    <property type="project" value="InterPro"/>
</dbReference>
<comment type="caution">
    <text evidence="3">The sequence shown here is derived from an EMBL/GenBank/DDBJ whole genome shotgun (WGS) entry which is preliminary data.</text>
</comment>
<dbReference type="AlphaFoldDB" id="A0A178MKI5"/>
<organism evidence="3 4">
    <name type="scientific">Paramagnetospirillum marisnigri</name>
    <dbReference type="NCBI Taxonomy" id="1285242"/>
    <lineage>
        <taxon>Bacteria</taxon>
        <taxon>Pseudomonadati</taxon>
        <taxon>Pseudomonadota</taxon>
        <taxon>Alphaproteobacteria</taxon>
        <taxon>Rhodospirillales</taxon>
        <taxon>Magnetospirillaceae</taxon>
        <taxon>Paramagnetospirillum</taxon>
    </lineage>
</organism>
<feature type="domain" description="GFO/IDH/MocA-like oxidoreductase" evidence="2">
    <location>
        <begin position="135"/>
        <end position="256"/>
    </location>
</feature>
<dbReference type="PANTHER" id="PTHR43249">
    <property type="entry name" value="UDP-N-ACETYL-2-AMINO-2-DEOXY-D-GLUCURONATE OXIDASE"/>
    <property type="match status" value="1"/>
</dbReference>
<dbReference type="Pfam" id="PF01408">
    <property type="entry name" value="GFO_IDH_MocA"/>
    <property type="match status" value="1"/>
</dbReference>
<evidence type="ECO:0000313" key="4">
    <source>
        <dbReference type="Proteomes" id="UP000078428"/>
    </source>
</evidence>
<dbReference type="Gene3D" id="3.30.360.10">
    <property type="entry name" value="Dihydrodipicolinate Reductase, domain 2"/>
    <property type="match status" value="1"/>
</dbReference>
<name>A0A178MKI5_9PROT</name>
<dbReference type="SUPFAM" id="SSF55347">
    <property type="entry name" value="Glyceraldehyde-3-phosphate dehydrogenase-like, C-terminal domain"/>
    <property type="match status" value="1"/>
</dbReference>
<dbReference type="Gene3D" id="3.40.50.720">
    <property type="entry name" value="NAD(P)-binding Rossmann-like Domain"/>
    <property type="match status" value="1"/>
</dbReference>
<dbReference type="STRING" id="1285242.A6A04_03760"/>
<evidence type="ECO:0000259" key="2">
    <source>
        <dbReference type="Pfam" id="PF22725"/>
    </source>
</evidence>
<dbReference type="Proteomes" id="UP000078428">
    <property type="component" value="Unassembled WGS sequence"/>
</dbReference>
<dbReference type="InterPro" id="IPR052515">
    <property type="entry name" value="Gfo/Idh/MocA_Oxidoreductase"/>
</dbReference>
<dbReference type="SUPFAM" id="SSF51735">
    <property type="entry name" value="NAD(P)-binding Rossmann-fold domains"/>
    <property type="match status" value="1"/>
</dbReference>